<reference evidence="1 2" key="1">
    <citation type="submission" date="2022-03" db="EMBL/GenBank/DDBJ databases">
        <authorList>
            <person name="Jo J.-H."/>
            <person name="Im W.-T."/>
        </authorList>
    </citation>
    <scope>NUCLEOTIDE SEQUENCE [LARGE SCALE GENOMIC DNA]</scope>
    <source>
        <strain evidence="1 2">SM33</strain>
    </source>
</reference>
<keyword evidence="2" id="KW-1185">Reference proteome</keyword>
<name>A0ABS9VMR3_9SPHN</name>
<evidence type="ECO:0008006" key="3">
    <source>
        <dbReference type="Google" id="ProtNLM"/>
    </source>
</evidence>
<gene>
    <name evidence="1" type="ORF">LZ016_06285</name>
</gene>
<dbReference type="PROSITE" id="PS51257">
    <property type="entry name" value="PROKAR_LIPOPROTEIN"/>
    <property type="match status" value="1"/>
</dbReference>
<evidence type="ECO:0000313" key="1">
    <source>
        <dbReference type="EMBL" id="MCH8615707.1"/>
    </source>
</evidence>
<protein>
    <recommendedName>
        <fullName evidence="3">Lipoprotein</fullName>
    </recommendedName>
</protein>
<comment type="caution">
    <text evidence="1">The sequence shown here is derived from an EMBL/GenBank/DDBJ whole genome shotgun (WGS) entry which is preliminary data.</text>
</comment>
<dbReference type="RefSeq" id="WP_241446549.1">
    <property type="nucleotide sequence ID" value="NZ_JAKZHW010000001.1"/>
</dbReference>
<dbReference type="Proteomes" id="UP001203058">
    <property type="component" value="Unassembled WGS sequence"/>
</dbReference>
<sequence length="150" mass="15833">MRLIICLTAAAALCACSQKSEEPAADANVAEANLADANAVDANAAMATPAAFQLNETTWTFRDKDGQAVHESIDASGNYIANAGEKHIDHGTSVMKDGKACFTSAMDKSGEVCWTTQPVEIGQSMDTTSDKGEKLKVTRVAYVPMSMPKS</sequence>
<accession>A0ABS9VMR3</accession>
<evidence type="ECO:0000313" key="2">
    <source>
        <dbReference type="Proteomes" id="UP001203058"/>
    </source>
</evidence>
<dbReference type="EMBL" id="JAKZHW010000001">
    <property type="protein sequence ID" value="MCH8615707.1"/>
    <property type="molecule type" value="Genomic_DNA"/>
</dbReference>
<proteinExistence type="predicted"/>
<organism evidence="1 2">
    <name type="scientific">Sphingomonas telluris</name>
    <dbReference type="NCBI Taxonomy" id="2907998"/>
    <lineage>
        <taxon>Bacteria</taxon>
        <taxon>Pseudomonadati</taxon>
        <taxon>Pseudomonadota</taxon>
        <taxon>Alphaproteobacteria</taxon>
        <taxon>Sphingomonadales</taxon>
        <taxon>Sphingomonadaceae</taxon>
        <taxon>Sphingomonas</taxon>
    </lineage>
</organism>